<dbReference type="InterPro" id="IPR004127">
    <property type="entry name" value="Prefoldin_subunit_alpha"/>
</dbReference>
<dbReference type="GO" id="GO:0015631">
    <property type="term" value="F:tubulin binding"/>
    <property type="evidence" value="ECO:0007669"/>
    <property type="project" value="TreeGrafter"/>
</dbReference>
<dbReference type="PANTHER" id="PTHR12409">
    <property type="entry name" value="PREFOLDIN SUBUNIT 3"/>
    <property type="match status" value="1"/>
</dbReference>
<evidence type="ECO:0000256" key="4">
    <source>
        <dbReference type="SAM" id="Coils"/>
    </source>
</evidence>
<organism evidence="5 6">
    <name type="scientific">Blomia tropicalis</name>
    <name type="common">Mite</name>
    <dbReference type="NCBI Taxonomy" id="40697"/>
    <lineage>
        <taxon>Eukaryota</taxon>
        <taxon>Metazoa</taxon>
        <taxon>Ecdysozoa</taxon>
        <taxon>Arthropoda</taxon>
        <taxon>Chelicerata</taxon>
        <taxon>Arachnida</taxon>
        <taxon>Acari</taxon>
        <taxon>Acariformes</taxon>
        <taxon>Sarcoptiformes</taxon>
        <taxon>Astigmata</taxon>
        <taxon>Glycyphagoidea</taxon>
        <taxon>Echimyopodidae</taxon>
        <taxon>Blomia</taxon>
    </lineage>
</organism>
<evidence type="ECO:0000313" key="6">
    <source>
        <dbReference type="Proteomes" id="UP001142055"/>
    </source>
</evidence>
<dbReference type="InterPro" id="IPR009053">
    <property type="entry name" value="Prefoldin"/>
</dbReference>
<comment type="caution">
    <text evidence="5">The sequence shown here is derived from an EMBL/GenBank/DDBJ whole genome shotgun (WGS) entry which is preliminary data.</text>
</comment>
<dbReference type="OMA" id="YNWDVAQ"/>
<dbReference type="GO" id="GO:0005737">
    <property type="term" value="C:cytoplasm"/>
    <property type="evidence" value="ECO:0007669"/>
    <property type="project" value="UniProtKB-ARBA"/>
</dbReference>
<feature type="coiled-coil region" evidence="4">
    <location>
        <begin position="124"/>
        <end position="162"/>
    </location>
</feature>
<dbReference type="GO" id="GO:0007021">
    <property type="term" value="P:tubulin complex assembly"/>
    <property type="evidence" value="ECO:0007669"/>
    <property type="project" value="TreeGrafter"/>
</dbReference>
<dbReference type="SUPFAM" id="SSF46579">
    <property type="entry name" value="Prefoldin"/>
    <property type="match status" value="1"/>
</dbReference>
<dbReference type="GO" id="GO:0016272">
    <property type="term" value="C:prefoldin complex"/>
    <property type="evidence" value="ECO:0007669"/>
    <property type="project" value="UniProtKB-UniRule"/>
</dbReference>
<keyword evidence="6" id="KW-1185">Reference proteome</keyword>
<dbReference type="FunFam" id="1.10.287.370:FF:000001">
    <property type="entry name" value="Prefoldin subunit 3"/>
    <property type="match status" value="1"/>
</dbReference>
<dbReference type="Gene3D" id="1.10.287.370">
    <property type="match status" value="1"/>
</dbReference>
<comment type="function">
    <text evidence="3">Binds specifically to cytosolic chaperonin (c-CPN) and transfers target proteins to it. Binds to nascent polypeptide chain and promotes folding in an environment in which there are many competing pathways for nonnative proteins.</text>
</comment>
<protein>
    <recommendedName>
        <fullName evidence="3">Prefoldin subunit 3</fullName>
    </recommendedName>
</protein>
<dbReference type="GO" id="GO:0006457">
    <property type="term" value="P:protein folding"/>
    <property type="evidence" value="ECO:0007669"/>
    <property type="project" value="UniProtKB-UniRule"/>
</dbReference>
<dbReference type="PIRSF" id="PIRSF016396">
    <property type="entry name" value="Prefoldin_subunit_3"/>
    <property type="match status" value="1"/>
</dbReference>
<evidence type="ECO:0000313" key="5">
    <source>
        <dbReference type="EMBL" id="KAJ6224952.1"/>
    </source>
</evidence>
<dbReference type="Pfam" id="PF02996">
    <property type="entry name" value="Prefoldin"/>
    <property type="match status" value="1"/>
</dbReference>
<evidence type="ECO:0000256" key="1">
    <source>
        <dbReference type="ARBA" id="ARBA00010048"/>
    </source>
</evidence>
<dbReference type="PANTHER" id="PTHR12409:SF0">
    <property type="entry name" value="PREFOLDIN SUBUNIT 3"/>
    <property type="match status" value="1"/>
</dbReference>
<dbReference type="GO" id="GO:0007017">
    <property type="term" value="P:microtubule-based process"/>
    <property type="evidence" value="ECO:0007669"/>
    <property type="project" value="TreeGrafter"/>
</dbReference>
<dbReference type="EMBL" id="JAPWDV010000001">
    <property type="protein sequence ID" value="KAJ6224952.1"/>
    <property type="molecule type" value="Genomic_DNA"/>
</dbReference>
<gene>
    <name evidence="5" type="ORF">RDWZM_003497</name>
</gene>
<dbReference type="OrthoDB" id="6375174at2759"/>
<reference evidence="5" key="1">
    <citation type="submission" date="2022-12" db="EMBL/GenBank/DDBJ databases">
        <title>Genome assemblies of Blomia tropicalis.</title>
        <authorList>
            <person name="Cui Y."/>
        </authorList>
    </citation>
    <scope>NUCLEOTIDE SEQUENCE</scope>
    <source>
        <tissue evidence="5">Adult mites</tissue>
    </source>
</reference>
<keyword evidence="2 3" id="KW-0143">Chaperone</keyword>
<keyword evidence="4" id="KW-0175">Coiled coil</keyword>
<evidence type="ECO:0000256" key="3">
    <source>
        <dbReference type="PIRNR" id="PIRNR016396"/>
    </source>
</evidence>
<name>A0A9Q0MIG0_BLOTA</name>
<dbReference type="InterPro" id="IPR016655">
    <property type="entry name" value="PFD3"/>
</dbReference>
<dbReference type="Proteomes" id="UP001142055">
    <property type="component" value="Chromosome 1"/>
</dbReference>
<comment type="subunit">
    <text evidence="3">Heterohexamer of two PFD-alpha type and four PFD-beta type subunits.</text>
</comment>
<accession>A0A9Q0MIG0</accession>
<sequence>MTEEVMKNSLGIPTADFVEDVEAFMQKPENNSANDVIKRLDELLMKYKFMEQSLLVKKSKLNTQVPDIQNNLEMLRFLNEQNEKKADFETSYQLDFHLYSRATVKPTKTVGLWLGANVMLEYPIEEAEDLLKRNLENAKKSLKQTEEDLDFLKDQLTTTEVNIARVYNWNVLKRRPNELSTGGDNVNEKGSVVAEA</sequence>
<dbReference type="CDD" id="cd23156">
    <property type="entry name" value="Prefoldin_3"/>
    <property type="match status" value="1"/>
</dbReference>
<proteinExistence type="inferred from homology"/>
<evidence type="ECO:0000256" key="2">
    <source>
        <dbReference type="ARBA" id="ARBA00023186"/>
    </source>
</evidence>
<dbReference type="AlphaFoldDB" id="A0A9Q0MIG0"/>
<comment type="similarity">
    <text evidence="1 3">Belongs to the prefoldin subunit alpha family.</text>
</comment>